<dbReference type="InterPro" id="IPR039537">
    <property type="entry name" value="Retrotran_Ty1/copia-like"/>
</dbReference>
<keyword evidence="4" id="KW-0378">Hydrolase</keyword>
<dbReference type="InterPro" id="IPR036397">
    <property type="entry name" value="RNaseH_sf"/>
</dbReference>
<dbReference type="SUPFAM" id="SSF56672">
    <property type="entry name" value="DNA/RNA polymerases"/>
    <property type="match status" value="1"/>
</dbReference>
<dbReference type="Gene3D" id="3.30.420.10">
    <property type="entry name" value="Ribonuclease H-like superfamily/Ribonuclease H"/>
    <property type="match status" value="1"/>
</dbReference>
<keyword evidence="3" id="KW-0064">Aspartyl protease</keyword>
<dbReference type="InterPro" id="IPR054722">
    <property type="entry name" value="PolX-like_BBD"/>
</dbReference>
<dbReference type="Pfam" id="PF00665">
    <property type="entry name" value="rve"/>
    <property type="match status" value="1"/>
</dbReference>
<sequence length="1195" mass="136918">MTNFNPLAKILDDNRLTGPNYVDWKRNLIIVLTADKIVYVLNAEPPELALTDATEEQRNAFDKWHEADEMAKCYILASMTNVLQKQCQGLVTAKDMMFHLKEMFGEQSRSARQTAMKNLMSTKMVEGTPIREHVLKMISFINELDMLGAEMDAETKVDAILSSLTDSFNQFIMNYNMNKMDVTLSELLNMLQAAEDLIKKEKPTVMLAEKLESTLKFKPKGKNFKKKGFQSFKKAQGDKVNKITENKKPKGNCFHCGKPGHWKRNCRHYLASLKKDKPSEGMSNIFIIETNLMVGPFNSWCVDSGATSHICNMLQGFKETRRLNEGEVILKMGTGATVAATAIGTFCLELSSSRTLVLDECLYVPEVQRNLISISKLGCLGYSFLFTAKLVIKFNNKFLASGILQDGLYVISSTDNSVNCVENDNATSVLSLKRKRDVNPTYMWHLRLGHINIDRINRLVRDGPLKLSKVEPYPICEPCLQGKMTKNPFTRKGVRATDVLELIHTDVCGPLTHMARGGFFYFITFIDDHSRYGYLYLMKHKSESFEKFKEFRNEVEKQTGKCIKILRSDRGGEYFLDEFKDHLKDNGIISQPTPLGTPQHNGVAERRNRTLLDMVRSMMSMSEFPVSFWGYALETAIYLLNRVPTKSVPNTPYELWTSKKPSLNHIKIWGCPSHVRKSNVDKLGPRSDRCLFIGYPKMSTGFYFYNPSEQKVFVSRNAIFLEEDYSLNESRTKVTLEEQNDRPMTVPSENNEEQVIVPTEPSNVQEPRRSIRIIRPPVRLTLLNEIYQMESDGFDNDPVTYQEAMNDKDVEHWKKAMESEMDSMYTNQVWTLVDKPEGIKPIGCKWIYKRKLGPTSKVETYKARLVAKGYTQKAGIDYEETFSPVAMLKSIRILLSIATHYDYEIWQMDVKTAFLNGFIREEIYMDQPVGAMSSIKMWLSSHFAMKDLGEASYILGIKLFRDRKKRLLGLSQVNYIDKILARFSMQDSKKGFLPFKHGVHLSKKMCPNTQEEREQMRNCPYASAVGSLMYAMLCTRPRHLLCSEHYIDHRKSISGFVFTLGKGAISWRRCKQDTTADSTTEVEYIAASEAAKEAVWIRKFIQELGVVPSIESPITIHCDNNGAIANAIEPRAHKRTKHIERRFHLIRDIIHRGDVEITKIASANNVADPFTKALPQKVFEKHLDTMGVKYMYDWF</sequence>
<keyword evidence="2" id="KW-0479">Metal-binding</keyword>
<dbReference type="InterPro" id="IPR013103">
    <property type="entry name" value="RVT_2"/>
</dbReference>
<dbReference type="InterPro" id="IPR001878">
    <property type="entry name" value="Znf_CCHC"/>
</dbReference>
<dbReference type="GO" id="GO:0003676">
    <property type="term" value="F:nucleic acid binding"/>
    <property type="evidence" value="ECO:0007669"/>
    <property type="project" value="InterPro"/>
</dbReference>
<feature type="domain" description="CCHC-type" evidence="6">
    <location>
        <begin position="253"/>
        <end position="267"/>
    </location>
</feature>
<dbReference type="Pfam" id="PF00098">
    <property type="entry name" value="zf-CCHC"/>
    <property type="match status" value="1"/>
</dbReference>
<dbReference type="InterPro" id="IPR036875">
    <property type="entry name" value="Znf_CCHC_sf"/>
</dbReference>
<dbReference type="Pfam" id="PF22936">
    <property type="entry name" value="Pol_BBD"/>
    <property type="match status" value="1"/>
</dbReference>
<evidence type="ECO:0000259" key="6">
    <source>
        <dbReference type="PROSITE" id="PS50158"/>
    </source>
</evidence>
<dbReference type="SUPFAM" id="SSF57756">
    <property type="entry name" value="Retrovirus zinc finger-like domains"/>
    <property type="match status" value="1"/>
</dbReference>
<dbReference type="InterPro" id="IPR043502">
    <property type="entry name" value="DNA/RNA_pol_sf"/>
</dbReference>
<keyword evidence="5" id="KW-0862">Zinc</keyword>
<evidence type="ECO:0000259" key="7">
    <source>
        <dbReference type="PROSITE" id="PS50994"/>
    </source>
</evidence>
<keyword evidence="5" id="KW-0863">Zinc-finger</keyword>
<dbReference type="InterPro" id="IPR012337">
    <property type="entry name" value="RNaseH-like_sf"/>
</dbReference>
<dbReference type="SUPFAM" id="SSF53098">
    <property type="entry name" value="Ribonuclease H-like"/>
    <property type="match status" value="1"/>
</dbReference>
<dbReference type="PROSITE" id="PS50158">
    <property type="entry name" value="ZF_CCHC"/>
    <property type="match status" value="1"/>
</dbReference>
<dbReference type="Gene3D" id="4.10.60.10">
    <property type="entry name" value="Zinc finger, CCHC-type"/>
    <property type="match status" value="1"/>
</dbReference>
<feature type="domain" description="Integrase catalytic" evidence="7">
    <location>
        <begin position="484"/>
        <end position="660"/>
    </location>
</feature>
<evidence type="ECO:0000256" key="2">
    <source>
        <dbReference type="ARBA" id="ARBA00022723"/>
    </source>
</evidence>
<evidence type="ECO:0000256" key="4">
    <source>
        <dbReference type="ARBA" id="ARBA00022801"/>
    </source>
</evidence>
<keyword evidence="1" id="KW-0645">Protease</keyword>
<evidence type="ECO:0000256" key="3">
    <source>
        <dbReference type="ARBA" id="ARBA00022750"/>
    </source>
</evidence>
<dbReference type="InterPro" id="IPR001584">
    <property type="entry name" value="Integrase_cat-core"/>
</dbReference>
<dbReference type="GO" id="GO:0006508">
    <property type="term" value="P:proteolysis"/>
    <property type="evidence" value="ECO:0007669"/>
    <property type="project" value="UniProtKB-KW"/>
</dbReference>
<dbReference type="Pfam" id="PF25597">
    <property type="entry name" value="SH3_retrovirus"/>
    <property type="match status" value="1"/>
</dbReference>
<evidence type="ECO:0000313" key="8">
    <source>
        <dbReference type="EMBL" id="SPC99136.1"/>
    </source>
</evidence>
<evidence type="ECO:0000256" key="1">
    <source>
        <dbReference type="ARBA" id="ARBA00022670"/>
    </source>
</evidence>
<dbReference type="CDD" id="cd09272">
    <property type="entry name" value="RNase_HI_RT_Ty1"/>
    <property type="match status" value="1"/>
</dbReference>
<dbReference type="InterPro" id="IPR025724">
    <property type="entry name" value="GAG-pre-integrase_dom"/>
</dbReference>
<proteinExistence type="predicted"/>
<dbReference type="EMBL" id="OIVN01001938">
    <property type="protein sequence ID" value="SPC99136.1"/>
    <property type="molecule type" value="Genomic_DNA"/>
</dbReference>
<evidence type="ECO:0000256" key="5">
    <source>
        <dbReference type="PROSITE-ProRule" id="PRU00047"/>
    </source>
</evidence>
<dbReference type="PROSITE" id="PS50994">
    <property type="entry name" value="INTEGRASE"/>
    <property type="match status" value="1"/>
</dbReference>
<dbReference type="PANTHER" id="PTHR42648:SF27">
    <property type="entry name" value="RNA-DIRECTED DNA POLYMERASE"/>
    <property type="match status" value="1"/>
</dbReference>
<organism evidence="8">
    <name type="scientific">Fagus sylvatica</name>
    <name type="common">Beechnut</name>
    <dbReference type="NCBI Taxonomy" id="28930"/>
    <lineage>
        <taxon>Eukaryota</taxon>
        <taxon>Viridiplantae</taxon>
        <taxon>Streptophyta</taxon>
        <taxon>Embryophyta</taxon>
        <taxon>Tracheophyta</taxon>
        <taxon>Spermatophyta</taxon>
        <taxon>Magnoliopsida</taxon>
        <taxon>eudicotyledons</taxon>
        <taxon>Gunneridae</taxon>
        <taxon>Pentapetalae</taxon>
        <taxon>rosids</taxon>
        <taxon>fabids</taxon>
        <taxon>Fagales</taxon>
        <taxon>Fagaceae</taxon>
        <taxon>Fagus</taxon>
    </lineage>
</organism>
<accession>A0A2N9G942</accession>
<protein>
    <recommendedName>
        <fullName evidence="9">Integrase catalytic domain-containing protein</fullName>
    </recommendedName>
</protein>
<gene>
    <name evidence="8" type="ORF">FSB_LOCUS27018</name>
</gene>
<dbReference type="GO" id="GO:0015074">
    <property type="term" value="P:DNA integration"/>
    <property type="evidence" value="ECO:0007669"/>
    <property type="project" value="InterPro"/>
</dbReference>
<reference evidence="8" key="1">
    <citation type="submission" date="2018-02" db="EMBL/GenBank/DDBJ databases">
        <authorList>
            <person name="Cohen D.B."/>
            <person name="Kent A.D."/>
        </authorList>
    </citation>
    <scope>NUCLEOTIDE SEQUENCE</scope>
</reference>
<dbReference type="GO" id="GO:0008270">
    <property type="term" value="F:zinc ion binding"/>
    <property type="evidence" value="ECO:0007669"/>
    <property type="project" value="UniProtKB-KW"/>
</dbReference>
<name>A0A2N9G942_FAGSY</name>
<dbReference type="SMART" id="SM00343">
    <property type="entry name" value="ZnF_C2HC"/>
    <property type="match status" value="1"/>
</dbReference>
<dbReference type="Pfam" id="PF14223">
    <property type="entry name" value="Retrotran_gag_2"/>
    <property type="match status" value="1"/>
</dbReference>
<dbReference type="AlphaFoldDB" id="A0A2N9G942"/>
<dbReference type="GO" id="GO:0004190">
    <property type="term" value="F:aspartic-type endopeptidase activity"/>
    <property type="evidence" value="ECO:0007669"/>
    <property type="project" value="UniProtKB-KW"/>
</dbReference>
<dbReference type="Pfam" id="PF13976">
    <property type="entry name" value="gag_pre-integrs"/>
    <property type="match status" value="1"/>
</dbReference>
<dbReference type="Pfam" id="PF07727">
    <property type="entry name" value="RVT_2"/>
    <property type="match status" value="1"/>
</dbReference>
<evidence type="ECO:0008006" key="9">
    <source>
        <dbReference type="Google" id="ProtNLM"/>
    </source>
</evidence>
<dbReference type="PANTHER" id="PTHR42648">
    <property type="entry name" value="TRANSPOSASE, PUTATIVE-RELATED"/>
    <property type="match status" value="1"/>
</dbReference>
<dbReference type="InterPro" id="IPR057670">
    <property type="entry name" value="SH3_retrovirus"/>
</dbReference>